<dbReference type="Proteomes" id="UP000267623">
    <property type="component" value="Unassembled WGS sequence"/>
</dbReference>
<keyword evidence="2" id="KW-1003">Cell membrane</keyword>
<dbReference type="RefSeq" id="WP_123281564.1">
    <property type="nucleotide sequence ID" value="NZ_DAMBVG010000007.1"/>
</dbReference>
<evidence type="ECO:0000313" key="4">
    <source>
        <dbReference type="EMBL" id="ROI13274.1"/>
    </source>
</evidence>
<dbReference type="Gene3D" id="2.130.10.10">
    <property type="entry name" value="YVTN repeat-like/Quinoprotein amine dehydrogenase"/>
    <property type="match status" value="1"/>
</dbReference>
<name>A0A3N0X7C0_9FLAO</name>
<reference evidence="5" key="1">
    <citation type="submission" date="2018-11" db="EMBL/GenBank/DDBJ databases">
        <title>Proposal to divide the Flavobacteriaceae and reorganize its genera based on Amino Acid Identity values calculated from whole genome sequences.</title>
        <authorList>
            <person name="Nicholson A.C."/>
            <person name="Gulvik C.A."/>
            <person name="Whitney A.M."/>
            <person name="Humrighouse B.W."/>
            <person name="Bell M."/>
            <person name="Holmes B."/>
            <person name="Steigerwalt A."/>
            <person name="Villarma A."/>
            <person name="Sheth M."/>
            <person name="Batra D."/>
            <person name="Pryor J."/>
            <person name="Bernardet J.-F."/>
            <person name="Hugo C."/>
            <person name="Kampfer P."/>
            <person name="Newman J."/>
            <person name="Mcquiston J.R."/>
        </authorList>
    </citation>
    <scope>NUCLEOTIDE SEQUENCE [LARGE SCALE GENOMIC DNA]</scope>
    <source>
        <strain evidence="5">DSM 22165</strain>
    </source>
</reference>
<dbReference type="Pfam" id="PF06977">
    <property type="entry name" value="SdiA-regulated"/>
    <property type="match status" value="1"/>
</dbReference>
<gene>
    <name evidence="4" type="ORF">EGH73_09120</name>
</gene>
<dbReference type="InterPro" id="IPR015943">
    <property type="entry name" value="WD40/YVTN_repeat-like_dom_sf"/>
</dbReference>
<reference evidence="5" key="2">
    <citation type="submission" date="2018-11" db="EMBL/GenBank/DDBJ databases">
        <title>Proposal to divide the Flavobacteriaceae and reorganize its genera based on Amino Acid Identity values calculated from whole genome sequences.</title>
        <authorList>
            <person name="Nicholson A.C."/>
            <person name="Gulvik C.A."/>
            <person name="Whitney A.M."/>
            <person name="Humrighouse B.W."/>
            <person name="Bell M."/>
            <person name="Holmes B."/>
            <person name="Steigerwalt A."/>
            <person name="Villarma A."/>
            <person name="Sheth M."/>
            <person name="Batra D."/>
            <person name="Pryor J."/>
            <person name="Bernardet J.-F."/>
            <person name="Hugo C."/>
            <person name="Kampfer P."/>
            <person name="Newman J."/>
            <person name="Mcquiston J."/>
        </authorList>
    </citation>
    <scope>NUCLEOTIDE SEQUENCE [LARGE SCALE GENOMIC DNA]</scope>
    <source>
        <strain evidence="5">DSM 22165</strain>
    </source>
</reference>
<proteinExistence type="predicted"/>
<evidence type="ECO:0000256" key="1">
    <source>
        <dbReference type="ARBA" id="ARBA00004236"/>
    </source>
</evidence>
<dbReference type="EMBL" id="RJTU01000061">
    <property type="protein sequence ID" value="ROI13274.1"/>
    <property type="molecule type" value="Genomic_DNA"/>
</dbReference>
<evidence type="ECO:0000256" key="3">
    <source>
        <dbReference type="ARBA" id="ARBA00023136"/>
    </source>
</evidence>
<protein>
    <submittedName>
        <fullName evidence="4">Uncharacterized protein</fullName>
    </submittedName>
</protein>
<dbReference type="GO" id="GO:0005886">
    <property type="term" value="C:plasma membrane"/>
    <property type="evidence" value="ECO:0007669"/>
    <property type="project" value="UniProtKB-SubCell"/>
</dbReference>
<sequence length="241" mass="27889">MKKINIILLILLVSINVYGQKSKKITPVKWVKVEVTEPSDIVLNPDNPEHFFMVSDNGFVHETDLQGKITKTFPFEGIDIEAVYADNNYVYAVEEFTRKIRIFDKNSGELTRTAHIPYNGGRNKAYEAFVYNPDKEVFLLITEKDPIYIFELDKNFNKINEYNISKMAGDISAATYYNGNIWLLSDEDRMVFKLDPKTYNVMAKFEVPVYNPEGITFGKDGTLYILSDNLQRLYTFDNPEK</sequence>
<comment type="subcellular location">
    <subcellularLocation>
        <location evidence="1">Cell membrane</location>
    </subcellularLocation>
</comment>
<comment type="caution">
    <text evidence="4">The sequence shown here is derived from an EMBL/GenBank/DDBJ whole genome shotgun (WGS) entry which is preliminary data.</text>
</comment>
<evidence type="ECO:0000256" key="2">
    <source>
        <dbReference type="ARBA" id="ARBA00022475"/>
    </source>
</evidence>
<dbReference type="AlphaFoldDB" id="A0A3N0X7C0"/>
<dbReference type="SUPFAM" id="SSF63829">
    <property type="entry name" value="Calcium-dependent phosphotriesterase"/>
    <property type="match status" value="1"/>
</dbReference>
<organism evidence="4 5">
    <name type="scientific">Epilithonimonas hominis</name>
    <dbReference type="NCBI Taxonomy" id="420404"/>
    <lineage>
        <taxon>Bacteria</taxon>
        <taxon>Pseudomonadati</taxon>
        <taxon>Bacteroidota</taxon>
        <taxon>Flavobacteriia</taxon>
        <taxon>Flavobacteriales</taxon>
        <taxon>Weeksellaceae</taxon>
        <taxon>Chryseobacterium group</taxon>
        <taxon>Epilithonimonas</taxon>
    </lineage>
</organism>
<dbReference type="InterPro" id="IPR009722">
    <property type="entry name" value="YjiK/CarP"/>
</dbReference>
<accession>A0A3N0X7C0</accession>
<keyword evidence="3" id="KW-0472">Membrane</keyword>
<evidence type="ECO:0000313" key="5">
    <source>
        <dbReference type="Proteomes" id="UP000267623"/>
    </source>
</evidence>